<dbReference type="PANTHER" id="PTHR33164:SF57">
    <property type="entry name" value="MARR-FAMILY TRANSCRIPTIONAL REGULATOR"/>
    <property type="match status" value="1"/>
</dbReference>
<gene>
    <name evidence="3" type="ORF">BJ959_001588</name>
</gene>
<evidence type="ECO:0000259" key="2">
    <source>
        <dbReference type="PROSITE" id="PS50995"/>
    </source>
</evidence>
<evidence type="ECO:0000313" key="3">
    <source>
        <dbReference type="EMBL" id="MBB5618092.1"/>
    </source>
</evidence>
<dbReference type="PROSITE" id="PS50995">
    <property type="entry name" value="HTH_MARR_2"/>
    <property type="match status" value="1"/>
</dbReference>
<dbReference type="AlphaFoldDB" id="A0A840XHW5"/>
<sequence length="170" mass="18492">MDAPPPAADRIEPDPAADPVAAIERAIAELRRSGPRVRPKPEPREHPWHGRGRHEHPFSTMARYRLLSQLDRLGDGASVSDLAAAIGVDQPRASRVIADCAARGLVARATDPADARRTLVTLTDAGRAVLDERRRDRRAAVERSLEGFTAEERAQLAALLARFVAGSRSD</sequence>
<reference evidence="3 4" key="1">
    <citation type="submission" date="2020-08" db="EMBL/GenBank/DDBJ databases">
        <title>Sequencing the genomes of 1000 actinobacteria strains.</title>
        <authorList>
            <person name="Klenk H.-P."/>
        </authorList>
    </citation>
    <scope>NUCLEOTIDE SEQUENCE [LARGE SCALE GENOMIC DNA]</scope>
    <source>
        <strain evidence="3 4">DSM 23889</strain>
    </source>
</reference>
<organism evidence="3 4">
    <name type="scientific">Microcella frigidaquae</name>
    <dbReference type="NCBI Taxonomy" id="424758"/>
    <lineage>
        <taxon>Bacteria</taxon>
        <taxon>Bacillati</taxon>
        <taxon>Actinomycetota</taxon>
        <taxon>Actinomycetes</taxon>
        <taxon>Micrococcales</taxon>
        <taxon>Microbacteriaceae</taxon>
        <taxon>Microcella</taxon>
    </lineage>
</organism>
<dbReference type="GO" id="GO:0003700">
    <property type="term" value="F:DNA-binding transcription factor activity"/>
    <property type="evidence" value="ECO:0007669"/>
    <property type="project" value="InterPro"/>
</dbReference>
<accession>A0A840XHW5</accession>
<feature type="domain" description="HTH marR-type" evidence="2">
    <location>
        <begin position="16"/>
        <end position="165"/>
    </location>
</feature>
<keyword evidence="3" id="KW-0238">DNA-binding</keyword>
<evidence type="ECO:0000313" key="4">
    <source>
        <dbReference type="Proteomes" id="UP000552883"/>
    </source>
</evidence>
<proteinExistence type="predicted"/>
<dbReference type="PRINTS" id="PR00598">
    <property type="entry name" value="HTHMARR"/>
</dbReference>
<dbReference type="Gene3D" id="1.10.10.10">
    <property type="entry name" value="Winged helix-like DNA-binding domain superfamily/Winged helix DNA-binding domain"/>
    <property type="match status" value="1"/>
</dbReference>
<dbReference type="InterPro" id="IPR036388">
    <property type="entry name" value="WH-like_DNA-bd_sf"/>
</dbReference>
<dbReference type="Proteomes" id="UP000552883">
    <property type="component" value="Unassembled WGS sequence"/>
</dbReference>
<evidence type="ECO:0000256" key="1">
    <source>
        <dbReference type="SAM" id="MobiDB-lite"/>
    </source>
</evidence>
<comment type="caution">
    <text evidence="3">The sequence shown here is derived from an EMBL/GenBank/DDBJ whole genome shotgun (WGS) entry which is preliminary data.</text>
</comment>
<dbReference type="EMBL" id="JACHBS010000001">
    <property type="protein sequence ID" value="MBB5618092.1"/>
    <property type="molecule type" value="Genomic_DNA"/>
</dbReference>
<feature type="region of interest" description="Disordered" evidence="1">
    <location>
        <begin position="29"/>
        <end position="56"/>
    </location>
</feature>
<dbReference type="InterPro" id="IPR036390">
    <property type="entry name" value="WH_DNA-bd_sf"/>
</dbReference>
<dbReference type="SUPFAM" id="SSF46785">
    <property type="entry name" value="Winged helix' DNA-binding domain"/>
    <property type="match status" value="1"/>
</dbReference>
<dbReference type="GO" id="GO:0006950">
    <property type="term" value="P:response to stress"/>
    <property type="evidence" value="ECO:0007669"/>
    <property type="project" value="TreeGrafter"/>
</dbReference>
<keyword evidence="4" id="KW-1185">Reference proteome</keyword>
<dbReference type="InterPro" id="IPR000835">
    <property type="entry name" value="HTH_MarR-typ"/>
</dbReference>
<dbReference type="SMART" id="SM00347">
    <property type="entry name" value="HTH_MARR"/>
    <property type="match status" value="1"/>
</dbReference>
<name>A0A840XHW5_9MICO</name>
<protein>
    <submittedName>
        <fullName evidence="3">DNA-binding MarR family transcriptional regulator</fullName>
    </submittedName>
</protein>
<dbReference type="Pfam" id="PF12802">
    <property type="entry name" value="MarR_2"/>
    <property type="match status" value="1"/>
</dbReference>
<dbReference type="RefSeq" id="WP_243739049.1">
    <property type="nucleotide sequence ID" value="NZ_BAAANZ010000014.1"/>
</dbReference>
<dbReference type="InterPro" id="IPR039422">
    <property type="entry name" value="MarR/SlyA-like"/>
</dbReference>
<dbReference type="GO" id="GO:0003677">
    <property type="term" value="F:DNA binding"/>
    <property type="evidence" value="ECO:0007669"/>
    <property type="project" value="UniProtKB-KW"/>
</dbReference>
<dbReference type="PANTHER" id="PTHR33164">
    <property type="entry name" value="TRANSCRIPTIONAL REGULATOR, MARR FAMILY"/>
    <property type="match status" value="1"/>
</dbReference>
<feature type="compositionally biased region" description="Basic and acidic residues" evidence="1">
    <location>
        <begin position="39"/>
        <end position="48"/>
    </location>
</feature>